<evidence type="ECO:0000313" key="9">
    <source>
        <dbReference type="Proteomes" id="UP000736672"/>
    </source>
</evidence>
<evidence type="ECO:0000256" key="2">
    <source>
        <dbReference type="ARBA" id="ARBA00022617"/>
    </source>
</evidence>
<dbReference type="InterPro" id="IPR036396">
    <property type="entry name" value="Cyt_P450_sf"/>
</dbReference>
<sequence length="513" mass="57892">MFKGVSFSFPTLLTCAYVLLGLFILYWCFWISYTRYLHPLAKYPGPFLASVSRSWLVMQVAGASADKTQRKLHSRLGPVVRIAPNEVAISDPGAIRTIYSVNSGFTKTDFYLPWRPLWAKYPDHFTSLDERLHASRRRIVNSLYSMTNIARAESGIDLCTDLLMSRMREYADTGEVVDISSWVQMYAFDVIGQLFFSRMFGFLKEGGDHRGYIRSLDTLLPILAVTSAMPTYIRTLFLLAGTMFGSVRGALTALNEIERAAESCIAERQQILKNGETVERKDILSTLFDIIQEKGDKVDFGLTEAKVEVYVALFAGSDTTAAAISSILYHLVKNPQAYRKLTEEIRQAAASGELSVPHVRHSEAVKLPYLEACCKEGMRIHPSVGLTLSRNVPKGGGMICGEWFPEGTRVGVNAAVVHRDKTIFGDDANEFRPERWFRDNSKNMDRYMFQFGGGSRTCIGKNISLCEMYKMIPQLLLSFDLEDACTEWNTSNYWFNKPSNVNIIVKHRSGFMK</sequence>
<feature type="transmembrane region" description="Helical" evidence="7">
    <location>
        <begin position="12"/>
        <end position="33"/>
    </location>
</feature>
<dbReference type="GO" id="GO:0020037">
    <property type="term" value="F:heme binding"/>
    <property type="evidence" value="ECO:0007669"/>
    <property type="project" value="InterPro"/>
</dbReference>
<protein>
    <submittedName>
        <fullName evidence="8">Cytochrome P450</fullName>
    </submittedName>
</protein>
<reference evidence="8" key="1">
    <citation type="journal article" date="2021" name="Nat. Commun.">
        <title>Genetic determinants of endophytism in the Arabidopsis root mycobiome.</title>
        <authorList>
            <person name="Mesny F."/>
            <person name="Miyauchi S."/>
            <person name="Thiergart T."/>
            <person name="Pickel B."/>
            <person name="Atanasova L."/>
            <person name="Karlsson M."/>
            <person name="Huettel B."/>
            <person name="Barry K.W."/>
            <person name="Haridas S."/>
            <person name="Chen C."/>
            <person name="Bauer D."/>
            <person name="Andreopoulos W."/>
            <person name="Pangilinan J."/>
            <person name="LaButti K."/>
            <person name="Riley R."/>
            <person name="Lipzen A."/>
            <person name="Clum A."/>
            <person name="Drula E."/>
            <person name="Henrissat B."/>
            <person name="Kohler A."/>
            <person name="Grigoriev I.V."/>
            <person name="Martin F.M."/>
            <person name="Hacquard S."/>
        </authorList>
    </citation>
    <scope>NUCLEOTIDE SEQUENCE</scope>
    <source>
        <strain evidence="8">FSSC 5 MPI-SDFR-AT-0091</strain>
    </source>
</reference>
<dbReference type="CDD" id="cd11060">
    <property type="entry name" value="CYP57A1-like"/>
    <property type="match status" value="1"/>
</dbReference>
<keyword evidence="6" id="KW-0503">Monooxygenase</keyword>
<dbReference type="GO" id="GO:0004497">
    <property type="term" value="F:monooxygenase activity"/>
    <property type="evidence" value="ECO:0007669"/>
    <property type="project" value="UniProtKB-KW"/>
</dbReference>
<dbReference type="InterPro" id="IPR002401">
    <property type="entry name" value="Cyt_P450_E_grp-I"/>
</dbReference>
<dbReference type="AlphaFoldDB" id="A0A9P9GJA4"/>
<comment type="similarity">
    <text evidence="6">Belongs to the cytochrome P450 family.</text>
</comment>
<dbReference type="EMBL" id="JAGTJS010000020">
    <property type="protein sequence ID" value="KAH7240475.1"/>
    <property type="molecule type" value="Genomic_DNA"/>
</dbReference>
<evidence type="ECO:0000256" key="7">
    <source>
        <dbReference type="SAM" id="Phobius"/>
    </source>
</evidence>
<dbReference type="PROSITE" id="PS00086">
    <property type="entry name" value="CYTOCHROME_P450"/>
    <property type="match status" value="1"/>
</dbReference>
<evidence type="ECO:0000256" key="6">
    <source>
        <dbReference type="RuleBase" id="RU000461"/>
    </source>
</evidence>
<evidence type="ECO:0000256" key="4">
    <source>
        <dbReference type="ARBA" id="ARBA00023004"/>
    </source>
</evidence>
<dbReference type="Proteomes" id="UP000736672">
    <property type="component" value="Unassembled WGS sequence"/>
</dbReference>
<dbReference type="PANTHER" id="PTHR24305">
    <property type="entry name" value="CYTOCHROME P450"/>
    <property type="match status" value="1"/>
</dbReference>
<dbReference type="SUPFAM" id="SSF48264">
    <property type="entry name" value="Cytochrome P450"/>
    <property type="match status" value="1"/>
</dbReference>
<dbReference type="Pfam" id="PF00067">
    <property type="entry name" value="p450"/>
    <property type="match status" value="1"/>
</dbReference>
<keyword evidence="7" id="KW-1133">Transmembrane helix</keyword>
<keyword evidence="9" id="KW-1185">Reference proteome</keyword>
<proteinExistence type="inferred from homology"/>
<evidence type="ECO:0000256" key="5">
    <source>
        <dbReference type="PIRSR" id="PIRSR602401-1"/>
    </source>
</evidence>
<accession>A0A9P9GJA4</accession>
<keyword evidence="7" id="KW-0472">Membrane</keyword>
<dbReference type="GO" id="GO:0016705">
    <property type="term" value="F:oxidoreductase activity, acting on paired donors, with incorporation or reduction of molecular oxygen"/>
    <property type="evidence" value="ECO:0007669"/>
    <property type="project" value="InterPro"/>
</dbReference>
<keyword evidence="3 5" id="KW-0479">Metal-binding</keyword>
<gene>
    <name evidence="8" type="ORF">B0J15DRAFT_452450</name>
</gene>
<evidence type="ECO:0000313" key="8">
    <source>
        <dbReference type="EMBL" id="KAH7240475.1"/>
    </source>
</evidence>
<organism evidence="8 9">
    <name type="scientific">Fusarium solani</name>
    <name type="common">Filamentous fungus</name>
    <dbReference type="NCBI Taxonomy" id="169388"/>
    <lineage>
        <taxon>Eukaryota</taxon>
        <taxon>Fungi</taxon>
        <taxon>Dikarya</taxon>
        <taxon>Ascomycota</taxon>
        <taxon>Pezizomycotina</taxon>
        <taxon>Sordariomycetes</taxon>
        <taxon>Hypocreomycetidae</taxon>
        <taxon>Hypocreales</taxon>
        <taxon>Nectriaceae</taxon>
        <taxon>Fusarium</taxon>
        <taxon>Fusarium solani species complex</taxon>
    </lineage>
</organism>
<keyword evidence="6" id="KW-0560">Oxidoreductase</keyword>
<feature type="binding site" description="axial binding residue" evidence="5">
    <location>
        <position position="458"/>
    </location>
    <ligand>
        <name>heme</name>
        <dbReference type="ChEBI" id="CHEBI:30413"/>
    </ligand>
    <ligandPart>
        <name>Fe</name>
        <dbReference type="ChEBI" id="CHEBI:18248"/>
    </ligandPart>
</feature>
<evidence type="ECO:0000256" key="3">
    <source>
        <dbReference type="ARBA" id="ARBA00022723"/>
    </source>
</evidence>
<keyword evidence="7" id="KW-0812">Transmembrane</keyword>
<dbReference type="InterPro" id="IPR050121">
    <property type="entry name" value="Cytochrome_P450_monoxygenase"/>
</dbReference>
<name>A0A9P9GJA4_FUSSL</name>
<dbReference type="PANTHER" id="PTHR24305:SF229">
    <property type="entry name" value="P450, PUTATIVE (EUROFUNG)-RELATED"/>
    <property type="match status" value="1"/>
</dbReference>
<dbReference type="PRINTS" id="PR00385">
    <property type="entry name" value="P450"/>
</dbReference>
<dbReference type="InterPro" id="IPR001128">
    <property type="entry name" value="Cyt_P450"/>
</dbReference>
<dbReference type="InterPro" id="IPR017972">
    <property type="entry name" value="Cyt_P450_CS"/>
</dbReference>
<dbReference type="Gene3D" id="1.10.630.10">
    <property type="entry name" value="Cytochrome P450"/>
    <property type="match status" value="1"/>
</dbReference>
<dbReference type="OrthoDB" id="3934656at2759"/>
<keyword evidence="4 5" id="KW-0408">Iron</keyword>
<dbReference type="FunFam" id="1.10.630.10:FF:000050">
    <property type="entry name" value="Cytochrome P450 monooxygenase"/>
    <property type="match status" value="1"/>
</dbReference>
<keyword evidence="2 5" id="KW-0349">Heme</keyword>
<comment type="caution">
    <text evidence="8">The sequence shown here is derived from an EMBL/GenBank/DDBJ whole genome shotgun (WGS) entry which is preliminary data.</text>
</comment>
<evidence type="ECO:0000256" key="1">
    <source>
        <dbReference type="ARBA" id="ARBA00001971"/>
    </source>
</evidence>
<comment type="cofactor">
    <cofactor evidence="1 5">
        <name>heme</name>
        <dbReference type="ChEBI" id="CHEBI:30413"/>
    </cofactor>
</comment>
<dbReference type="PRINTS" id="PR00463">
    <property type="entry name" value="EP450I"/>
</dbReference>
<dbReference type="GO" id="GO:0005506">
    <property type="term" value="F:iron ion binding"/>
    <property type="evidence" value="ECO:0007669"/>
    <property type="project" value="InterPro"/>
</dbReference>